<accession>A0ABZ0B589</accession>
<evidence type="ECO:0000313" key="3">
    <source>
        <dbReference type="Proteomes" id="UP001302257"/>
    </source>
</evidence>
<dbReference type="InterPro" id="IPR016087">
    <property type="entry name" value="Chalcone_isomerase"/>
</dbReference>
<organism evidence="2 3">
    <name type="scientific">Rhodoferax mekongensis</name>
    <dbReference type="NCBI Taxonomy" id="3068341"/>
    <lineage>
        <taxon>Bacteria</taxon>
        <taxon>Pseudomonadati</taxon>
        <taxon>Pseudomonadota</taxon>
        <taxon>Betaproteobacteria</taxon>
        <taxon>Burkholderiales</taxon>
        <taxon>Comamonadaceae</taxon>
        <taxon>Rhodoferax</taxon>
    </lineage>
</organism>
<sequence>MQALPLTTGPTDPDIVVLRRRKVVMLTLLGTLVPPTWAQDASANRAPSVLNAYGADWLPKGSGPLKFFGFKAYDATLWLPAASGGSFSFNRAFALEIVYNTSVKASDINNTSLIEISRISAATPEQVQAWSAFMTGMFVDVKSGDRLLGVHVPGAGARFFLNGRLLGETPDAAFSEAFFKIWLDPKARKPELRAALLGL</sequence>
<gene>
    <name evidence="2" type="ORF">RAN89_08970</name>
</gene>
<dbReference type="Pfam" id="PF16036">
    <property type="entry name" value="Chalcone_3"/>
    <property type="match status" value="1"/>
</dbReference>
<evidence type="ECO:0000259" key="1">
    <source>
        <dbReference type="Pfam" id="PF16036"/>
    </source>
</evidence>
<proteinExistence type="predicted"/>
<reference evidence="2 3" key="1">
    <citation type="submission" date="2023-08" db="EMBL/GenBank/DDBJ databases">
        <title>Rhodoferax potami sp. nov. and Rhodoferax mekongensis sp. nov., isolated from the Mekong River in Thailand.</title>
        <authorList>
            <person name="Kitikhun S."/>
            <person name="Charoenyingcharoen P."/>
            <person name="Siriarchawattana P."/>
            <person name="Likhitrattanapisal S."/>
            <person name="Nilsakha T."/>
            <person name="Chanpet A."/>
            <person name="Rattanawaree P."/>
            <person name="Ingsriswang S."/>
        </authorList>
    </citation>
    <scope>NUCLEOTIDE SEQUENCE [LARGE SCALE GENOMIC DNA]</scope>
    <source>
        <strain evidence="2 3">TBRC 17307</strain>
    </source>
</reference>
<keyword evidence="2" id="KW-0413">Isomerase</keyword>
<protein>
    <submittedName>
        <fullName evidence="2">Chalcone isomerase family protein</fullName>
    </submittedName>
</protein>
<dbReference type="EMBL" id="CP132507">
    <property type="protein sequence ID" value="WNO06541.1"/>
    <property type="molecule type" value="Genomic_DNA"/>
</dbReference>
<dbReference type="GO" id="GO:0016853">
    <property type="term" value="F:isomerase activity"/>
    <property type="evidence" value="ECO:0007669"/>
    <property type="project" value="UniProtKB-KW"/>
</dbReference>
<keyword evidence="3" id="KW-1185">Reference proteome</keyword>
<name>A0ABZ0B589_9BURK</name>
<evidence type="ECO:0000313" key="2">
    <source>
        <dbReference type="EMBL" id="WNO06541.1"/>
    </source>
</evidence>
<dbReference type="RefSeq" id="WP_313869236.1">
    <property type="nucleotide sequence ID" value="NZ_CP132507.1"/>
</dbReference>
<feature type="domain" description="Chalcone isomerase" evidence="1">
    <location>
        <begin position="60"/>
        <end position="198"/>
    </location>
</feature>
<dbReference type="Proteomes" id="UP001302257">
    <property type="component" value="Chromosome"/>
</dbReference>